<accession>A0A6P3IZ90</accession>
<dbReference type="AlphaFoldDB" id="A0A6P3IZ90"/>
<dbReference type="RefSeq" id="XP_010859578.1">
    <property type="nucleotide sequence ID" value="XM_010861276.1"/>
</dbReference>
<sequence length="403" mass="42147">MFVKYSTITRLQNASQHSGALFKPPPASGMQPSTSLSVKPQILAPPKPLVTLPPAASTKTVPPAVTQSLPPTPTPPVPPVKKQPVLPVSHVPPSPPVPPGPVPPPTLPKQQSFSCSPGAKKPPPTPQRNSSIKSSSCAEHPEPKKPSVDSLISKFASPAEPSGSPSKETPPPPAAPPKPGKLHLSGVNLPGVLQQGCLPVKAAALSGRGKDSAVEFPSPPSDSDFPPPPPETELPLPPIDIPAVFSGSTSPKVAVVNPQPQPWSKTSVKKAPPPTRPKRNDSTRLTQAEISEQPATAAVVPQVPTSPKSSLSVQPGFLADLNRTLQRKSITRHGSLSSSRVSRAEPTATMDDMALPPPPPELLSEQQKAAYGGSHISGYATLRRGPPPAPPKRDQNTKLSRDW</sequence>
<feature type="region of interest" description="Disordered" evidence="1">
    <location>
        <begin position="13"/>
        <end position="187"/>
    </location>
</feature>
<dbReference type="Proteomes" id="UP000515208">
    <property type="component" value="Unplaced"/>
</dbReference>
<feature type="compositionally biased region" description="Polar residues" evidence="1">
    <location>
        <begin position="303"/>
        <end position="313"/>
    </location>
</feature>
<protein>
    <submittedName>
        <fullName evidence="3">Ras-associated and pleckstrin homology domains-containing protein 1-like</fullName>
    </submittedName>
</protein>
<reference evidence="3" key="1">
    <citation type="submission" date="2025-08" db="UniProtKB">
        <authorList>
            <consortium name="RefSeq"/>
        </authorList>
    </citation>
    <scope>IDENTIFICATION</scope>
    <source>
        <tissue evidence="3">Blood</tissue>
    </source>
</reference>
<feature type="compositionally biased region" description="Basic and acidic residues" evidence="1">
    <location>
        <begin position="391"/>
        <end position="403"/>
    </location>
</feature>
<keyword evidence="2" id="KW-1185">Reference proteome</keyword>
<evidence type="ECO:0000313" key="3">
    <source>
        <dbReference type="RefSeq" id="XP_010859578.1"/>
    </source>
</evidence>
<evidence type="ECO:0000256" key="1">
    <source>
        <dbReference type="SAM" id="MobiDB-lite"/>
    </source>
</evidence>
<feature type="compositionally biased region" description="Pro residues" evidence="1">
    <location>
        <begin position="70"/>
        <end position="81"/>
    </location>
</feature>
<feature type="compositionally biased region" description="Pro residues" evidence="1">
    <location>
        <begin position="168"/>
        <end position="179"/>
    </location>
</feature>
<feature type="region of interest" description="Disordered" evidence="1">
    <location>
        <begin position="204"/>
        <end position="314"/>
    </location>
</feature>
<feature type="region of interest" description="Disordered" evidence="1">
    <location>
        <begin position="328"/>
        <end position="403"/>
    </location>
</feature>
<proteinExistence type="predicted"/>
<gene>
    <name evidence="3" type="primary">LOC105003840</name>
</gene>
<feature type="compositionally biased region" description="Polar residues" evidence="1">
    <location>
        <begin position="332"/>
        <end position="341"/>
    </location>
</feature>
<organism evidence="2 3">
    <name type="scientific">Bison bison bison</name>
    <name type="common">North American plains bison</name>
    <dbReference type="NCBI Taxonomy" id="43346"/>
    <lineage>
        <taxon>Eukaryota</taxon>
        <taxon>Metazoa</taxon>
        <taxon>Chordata</taxon>
        <taxon>Craniata</taxon>
        <taxon>Vertebrata</taxon>
        <taxon>Euteleostomi</taxon>
        <taxon>Mammalia</taxon>
        <taxon>Eutheria</taxon>
        <taxon>Laurasiatheria</taxon>
        <taxon>Artiodactyla</taxon>
        <taxon>Ruminantia</taxon>
        <taxon>Pecora</taxon>
        <taxon>Bovidae</taxon>
        <taxon>Bovinae</taxon>
        <taxon>Bison</taxon>
    </lineage>
</organism>
<name>A0A6P3IZ90_BISBB</name>
<feature type="compositionally biased region" description="Polar residues" evidence="1">
    <location>
        <begin position="283"/>
        <end position="294"/>
    </location>
</feature>
<feature type="compositionally biased region" description="Pro residues" evidence="1">
    <location>
        <begin position="90"/>
        <end position="107"/>
    </location>
</feature>
<evidence type="ECO:0000313" key="2">
    <source>
        <dbReference type="Proteomes" id="UP000515208"/>
    </source>
</evidence>
<dbReference type="GeneID" id="105003840"/>
<dbReference type="KEGG" id="bbis:105003840"/>
<feature type="compositionally biased region" description="Polar residues" evidence="1">
    <location>
        <begin position="127"/>
        <end position="137"/>
    </location>
</feature>
<feature type="compositionally biased region" description="Pro residues" evidence="1">
    <location>
        <begin position="217"/>
        <end position="240"/>
    </location>
</feature>